<feature type="compositionally biased region" description="Gly residues" evidence="1">
    <location>
        <begin position="408"/>
        <end position="424"/>
    </location>
</feature>
<feature type="compositionally biased region" description="Polar residues" evidence="1">
    <location>
        <begin position="382"/>
        <end position="407"/>
    </location>
</feature>
<feature type="compositionally biased region" description="Basic residues" evidence="1">
    <location>
        <begin position="73"/>
        <end position="83"/>
    </location>
</feature>
<evidence type="ECO:0000313" key="2">
    <source>
        <dbReference type="EMBL" id="KIO16084.1"/>
    </source>
</evidence>
<reference evidence="2 3" key="1">
    <citation type="submission" date="2014-04" db="EMBL/GenBank/DDBJ databases">
        <authorList>
            <consortium name="DOE Joint Genome Institute"/>
            <person name="Kuo A."/>
            <person name="Girlanda M."/>
            <person name="Perotto S."/>
            <person name="Kohler A."/>
            <person name="Nagy L.G."/>
            <person name="Floudas D."/>
            <person name="Copeland A."/>
            <person name="Barry K.W."/>
            <person name="Cichocki N."/>
            <person name="Veneault-Fourrey C."/>
            <person name="LaButti K."/>
            <person name="Lindquist E.A."/>
            <person name="Lipzen A."/>
            <person name="Lundell T."/>
            <person name="Morin E."/>
            <person name="Murat C."/>
            <person name="Sun H."/>
            <person name="Tunlid A."/>
            <person name="Henrissat B."/>
            <person name="Grigoriev I.V."/>
            <person name="Hibbett D.S."/>
            <person name="Martin F."/>
            <person name="Nordberg H.P."/>
            <person name="Cantor M.N."/>
            <person name="Hua S.X."/>
        </authorList>
    </citation>
    <scope>NUCLEOTIDE SEQUENCE [LARGE SCALE GENOMIC DNA]</scope>
    <source>
        <strain evidence="2 3">MUT 4182</strain>
    </source>
</reference>
<feature type="compositionally biased region" description="Polar residues" evidence="1">
    <location>
        <begin position="353"/>
        <end position="371"/>
    </location>
</feature>
<dbReference type="EMBL" id="KN823682">
    <property type="protein sequence ID" value="KIO16084.1"/>
    <property type="molecule type" value="Genomic_DNA"/>
</dbReference>
<evidence type="ECO:0000313" key="3">
    <source>
        <dbReference type="Proteomes" id="UP000054248"/>
    </source>
</evidence>
<feature type="compositionally biased region" description="Low complexity" evidence="1">
    <location>
        <begin position="150"/>
        <end position="159"/>
    </location>
</feature>
<protein>
    <submittedName>
        <fullName evidence="2">Uncharacterized protein</fullName>
    </submittedName>
</protein>
<dbReference type="Proteomes" id="UP000054248">
    <property type="component" value="Unassembled WGS sequence"/>
</dbReference>
<dbReference type="AlphaFoldDB" id="A0A0C3Q1J4"/>
<dbReference type="HOGENOM" id="CLU_531657_0_0_1"/>
<sequence length="513" mass="53787">PNRTVLSIKSGVEQSRSGNAIVGRSNSSRSVTQDLYAPSSYTDSFASLSSDATTTTNSTNSTIPAQYADQHQHQHPHSYHPHHQQQQQQQQQSHHAYGPSHGVGAGVGDESMMAGGARLQPPSPAGYPLPPSVSHSLNSSAANSPPKDYLPQLQQQQPPSGHHPAAGDYGYGLPPPQVNPIDMVRHGSFSSVASSSGYDYTAAGAAGDDNGPPALEKAPPEVTGAFHHPWSHHAPSESAFHPAQPPQHPPSLPHHSAGIAAPHHPVQHQHQPGQQPPHYPPSRRGSFLEDLYTPSHSPSSHDFPNAATHHHIPPPAHHPHQQHHPHQHQQQQQDVSPLSRPLSDLAPGALGAPSNQQQQQAPLPRISTQFDDPSWPPATVSPEMTQHQPTSAVSPTTTLNGPFPNSSTGGGEYNHNSGGGGTGSGSATPQQGMFHHGHTPQPPFARRFSSPLVGGAPQNRGYEAGGGNGIMIGTGPGPNAGGASGGSPHSFPSLGQPDASHMAANSFGYERSV</sequence>
<accession>A0A0C3Q1J4</accession>
<proteinExistence type="predicted"/>
<feature type="compositionally biased region" description="Gly residues" evidence="1">
    <location>
        <begin position="463"/>
        <end position="485"/>
    </location>
</feature>
<reference evidence="3" key="2">
    <citation type="submission" date="2015-01" db="EMBL/GenBank/DDBJ databases">
        <title>Evolutionary Origins and Diversification of the Mycorrhizal Mutualists.</title>
        <authorList>
            <consortium name="DOE Joint Genome Institute"/>
            <consortium name="Mycorrhizal Genomics Consortium"/>
            <person name="Kohler A."/>
            <person name="Kuo A."/>
            <person name="Nagy L.G."/>
            <person name="Floudas D."/>
            <person name="Copeland A."/>
            <person name="Barry K.W."/>
            <person name="Cichocki N."/>
            <person name="Veneault-Fourrey C."/>
            <person name="LaButti K."/>
            <person name="Lindquist E.A."/>
            <person name="Lipzen A."/>
            <person name="Lundell T."/>
            <person name="Morin E."/>
            <person name="Murat C."/>
            <person name="Riley R."/>
            <person name="Ohm R."/>
            <person name="Sun H."/>
            <person name="Tunlid A."/>
            <person name="Henrissat B."/>
            <person name="Grigoriev I.V."/>
            <person name="Hibbett D.S."/>
            <person name="Martin F."/>
        </authorList>
    </citation>
    <scope>NUCLEOTIDE SEQUENCE [LARGE SCALE GENOMIC DNA]</scope>
    <source>
        <strain evidence="3">MUT 4182</strain>
    </source>
</reference>
<name>A0A0C3Q1J4_9AGAM</name>
<feature type="non-terminal residue" evidence="2">
    <location>
        <position position="1"/>
    </location>
</feature>
<organism evidence="2 3">
    <name type="scientific">Tulasnella calospora MUT 4182</name>
    <dbReference type="NCBI Taxonomy" id="1051891"/>
    <lineage>
        <taxon>Eukaryota</taxon>
        <taxon>Fungi</taxon>
        <taxon>Dikarya</taxon>
        <taxon>Basidiomycota</taxon>
        <taxon>Agaricomycotina</taxon>
        <taxon>Agaricomycetes</taxon>
        <taxon>Cantharellales</taxon>
        <taxon>Tulasnellaceae</taxon>
        <taxon>Tulasnella</taxon>
    </lineage>
</organism>
<feature type="compositionally biased region" description="Low complexity" evidence="1">
    <location>
        <begin position="42"/>
        <end position="62"/>
    </location>
</feature>
<feature type="compositionally biased region" description="Pro residues" evidence="1">
    <location>
        <begin position="243"/>
        <end position="252"/>
    </location>
</feature>
<feature type="region of interest" description="Disordered" evidence="1">
    <location>
        <begin position="1"/>
        <end position="183"/>
    </location>
</feature>
<evidence type="ECO:0000256" key="1">
    <source>
        <dbReference type="SAM" id="MobiDB-lite"/>
    </source>
</evidence>
<gene>
    <name evidence="2" type="ORF">M407DRAFT_12991</name>
</gene>
<feature type="compositionally biased region" description="Pro residues" evidence="1">
    <location>
        <begin position="121"/>
        <end position="131"/>
    </location>
</feature>
<feature type="compositionally biased region" description="Low complexity" evidence="1">
    <location>
        <begin position="84"/>
        <end position="95"/>
    </location>
</feature>
<dbReference type="OrthoDB" id="515401at2759"/>
<feature type="compositionally biased region" description="Polar residues" evidence="1">
    <location>
        <begin position="133"/>
        <end position="143"/>
    </location>
</feature>
<feature type="compositionally biased region" description="Basic residues" evidence="1">
    <location>
        <begin position="308"/>
        <end position="327"/>
    </location>
</feature>
<feature type="compositionally biased region" description="Polar residues" evidence="1">
    <location>
        <begin position="1"/>
        <end position="33"/>
    </location>
</feature>
<feature type="compositionally biased region" description="Low complexity" evidence="1">
    <location>
        <begin position="253"/>
        <end position="273"/>
    </location>
</feature>
<feature type="region of interest" description="Disordered" evidence="1">
    <location>
        <begin position="203"/>
        <end position="513"/>
    </location>
</feature>
<keyword evidence="3" id="KW-1185">Reference proteome</keyword>